<reference evidence="3 4" key="1">
    <citation type="submission" date="2022-02" db="EMBL/GenBank/DDBJ databases">
        <title>Shinella B3.7 sp. nov., isolated from Sediment (Zhairuo Island).</title>
        <authorList>
            <person name="Chen G."/>
        </authorList>
    </citation>
    <scope>NUCLEOTIDE SEQUENCE [LARGE SCALE GENOMIC DNA]</scope>
    <source>
        <strain evidence="3 4">B3.7</strain>
        <plasmid evidence="3">unnamed</plasmid>
    </source>
</reference>
<evidence type="ECO:0000313" key="3">
    <source>
        <dbReference type="EMBL" id="MCJ8151938.1"/>
    </source>
</evidence>
<keyword evidence="1" id="KW-1133">Transmembrane helix</keyword>
<keyword evidence="1" id="KW-0812">Transmembrane</keyword>
<keyword evidence="3" id="KW-0614">Plasmid</keyword>
<keyword evidence="1" id="KW-0472">Membrane</keyword>
<dbReference type="InterPro" id="IPR009936">
    <property type="entry name" value="DUF1468"/>
</dbReference>
<protein>
    <submittedName>
        <fullName evidence="3">Tripartite tricarboxylate transporter TctB family protein</fullName>
    </submittedName>
</protein>
<evidence type="ECO:0000259" key="2">
    <source>
        <dbReference type="Pfam" id="PF07331"/>
    </source>
</evidence>
<comment type="caution">
    <text evidence="3">The sequence shown here is derived from an EMBL/GenBank/DDBJ whole genome shotgun (WGS) entry which is preliminary data.</text>
</comment>
<gene>
    <name evidence="3" type="ORF">MKI86_22655</name>
</gene>
<dbReference type="Proteomes" id="UP001201844">
    <property type="component" value="Unassembled WGS sequence"/>
</dbReference>
<evidence type="ECO:0000256" key="1">
    <source>
        <dbReference type="SAM" id="Phobius"/>
    </source>
</evidence>
<geneLocation type="plasmid" evidence="3">
    <name>unnamed</name>
</geneLocation>
<organism evidence="3 4">
    <name type="scientific">Shinella sedimenti</name>
    <dbReference type="NCBI Taxonomy" id="2919913"/>
    <lineage>
        <taxon>Bacteria</taxon>
        <taxon>Pseudomonadati</taxon>
        <taxon>Pseudomonadota</taxon>
        <taxon>Alphaproteobacteria</taxon>
        <taxon>Hyphomicrobiales</taxon>
        <taxon>Rhizobiaceae</taxon>
        <taxon>Shinella</taxon>
    </lineage>
</organism>
<feature type="transmembrane region" description="Helical" evidence="1">
    <location>
        <begin position="40"/>
        <end position="57"/>
    </location>
</feature>
<feature type="transmembrane region" description="Helical" evidence="1">
    <location>
        <begin position="78"/>
        <end position="99"/>
    </location>
</feature>
<sequence>MALRSVSRRHAELGFAVALVAAAGFLFLQAADYPGVTGSYPRTLSILLGIGGHLMLVRTLRQHNPDDEQPLFERPGRVYLGAAAVLLYIAAVSYIGYLIPSLVLGIAVPYALGYRNMRHSALVVTATLAFIVLVFVVALQRPIPRDLLDPLLAVLR</sequence>
<dbReference type="EMBL" id="JAKVIN010000013">
    <property type="protein sequence ID" value="MCJ8151938.1"/>
    <property type="molecule type" value="Genomic_DNA"/>
</dbReference>
<feature type="domain" description="DUF1468" evidence="2">
    <location>
        <begin position="15"/>
        <end position="144"/>
    </location>
</feature>
<keyword evidence="4" id="KW-1185">Reference proteome</keyword>
<dbReference type="RefSeq" id="WP_241605595.1">
    <property type="nucleotide sequence ID" value="NZ_JAKVIN010000013.1"/>
</dbReference>
<feature type="transmembrane region" description="Helical" evidence="1">
    <location>
        <begin position="119"/>
        <end position="139"/>
    </location>
</feature>
<name>A0ABT0CTK5_9HYPH</name>
<proteinExistence type="predicted"/>
<dbReference type="Pfam" id="PF07331">
    <property type="entry name" value="TctB"/>
    <property type="match status" value="1"/>
</dbReference>
<evidence type="ECO:0000313" key="4">
    <source>
        <dbReference type="Proteomes" id="UP001201844"/>
    </source>
</evidence>
<accession>A0ABT0CTK5</accession>